<dbReference type="Pfam" id="PF09177">
    <property type="entry name" value="STX6_10_61_N"/>
    <property type="match status" value="1"/>
</dbReference>
<evidence type="ECO:0000256" key="3">
    <source>
        <dbReference type="ARBA" id="ARBA00022448"/>
    </source>
</evidence>
<dbReference type="GO" id="GO:0042709">
    <property type="term" value="C:succinate-CoA ligase complex"/>
    <property type="evidence" value="ECO:0007669"/>
    <property type="project" value="TreeGrafter"/>
</dbReference>
<keyword evidence="9 11" id="KW-0472">Membrane</keyword>
<keyword evidence="6" id="KW-0653">Protein transport</keyword>
<dbReference type="SUPFAM" id="SSF47661">
    <property type="entry name" value="t-snare proteins"/>
    <property type="match status" value="1"/>
</dbReference>
<reference evidence="13 14" key="1">
    <citation type="submission" date="2015-01" db="EMBL/GenBank/DDBJ databases">
        <title>Genome of allotetraploid Gossypium barbadense reveals genomic plasticity and fiber elongation in cotton evolution.</title>
        <authorList>
            <person name="Chen X."/>
            <person name="Liu X."/>
            <person name="Zhao B."/>
            <person name="Zheng H."/>
            <person name="Hu Y."/>
            <person name="Lu G."/>
            <person name="Yang C."/>
            <person name="Chen J."/>
            <person name="Shan C."/>
            <person name="Zhang L."/>
            <person name="Zhou Y."/>
            <person name="Wang L."/>
            <person name="Guo W."/>
            <person name="Bai Y."/>
            <person name="Ruan J."/>
            <person name="Shangguan X."/>
            <person name="Mao Y."/>
            <person name="Jiang J."/>
            <person name="Zhu Y."/>
            <person name="Lei J."/>
            <person name="Kang H."/>
            <person name="Chen S."/>
            <person name="He X."/>
            <person name="Wang R."/>
            <person name="Wang Y."/>
            <person name="Chen J."/>
            <person name="Wang L."/>
            <person name="Yu S."/>
            <person name="Wang B."/>
            <person name="Wei J."/>
            <person name="Song S."/>
            <person name="Lu X."/>
            <person name="Gao Z."/>
            <person name="Gu W."/>
            <person name="Deng X."/>
            <person name="Ma D."/>
            <person name="Wang S."/>
            <person name="Liang W."/>
            <person name="Fang L."/>
            <person name="Cai C."/>
            <person name="Zhu X."/>
            <person name="Zhou B."/>
            <person name="Zhang Y."/>
            <person name="Chen Z."/>
            <person name="Xu S."/>
            <person name="Zhu R."/>
            <person name="Wang S."/>
            <person name="Zhang T."/>
            <person name="Zhao G."/>
        </authorList>
    </citation>
    <scope>NUCLEOTIDE SEQUENCE [LARGE SCALE GENOMIC DNA]</scope>
    <source>
        <strain evidence="14">cv. Xinhai21</strain>
        <tissue evidence="13">Leaf</tissue>
    </source>
</reference>
<dbReference type="GO" id="GO:0005739">
    <property type="term" value="C:mitochondrion"/>
    <property type="evidence" value="ECO:0007669"/>
    <property type="project" value="TreeGrafter"/>
</dbReference>
<dbReference type="Gene3D" id="1.10.510.10">
    <property type="entry name" value="Transferase(Phosphotransferase) domain 1"/>
    <property type="match status" value="1"/>
</dbReference>
<dbReference type="InterPro" id="IPR011009">
    <property type="entry name" value="Kinase-like_dom_sf"/>
</dbReference>
<evidence type="ECO:0000256" key="8">
    <source>
        <dbReference type="ARBA" id="ARBA00023034"/>
    </source>
</evidence>
<dbReference type="SUPFAM" id="SSF58038">
    <property type="entry name" value="SNARE fusion complex"/>
    <property type="match status" value="1"/>
</dbReference>
<evidence type="ECO:0000256" key="7">
    <source>
        <dbReference type="ARBA" id="ARBA00022989"/>
    </source>
</evidence>
<dbReference type="Pfam" id="PF05739">
    <property type="entry name" value="SNARE"/>
    <property type="match status" value="1"/>
</dbReference>
<dbReference type="InterPro" id="IPR000727">
    <property type="entry name" value="T_SNARE_dom"/>
</dbReference>
<dbReference type="SUPFAM" id="SSF52210">
    <property type="entry name" value="Succinyl-CoA synthetase domains"/>
    <property type="match status" value="1"/>
</dbReference>
<comment type="subunit">
    <text evidence="2">Heterooctamer of 4 alpha and 4 beta chains.</text>
</comment>
<evidence type="ECO:0000313" key="13">
    <source>
        <dbReference type="EMBL" id="PPS09674.1"/>
    </source>
</evidence>
<dbReference type="GO" id="GO:0015031">
    <property type="term" value="P:protein transport"/>
    <property type="evidence" value="ECO:0007669"/>
    <property type="project" value="UniProtKB-KW"/>
</dbReference>
<keyword evidence="8" id="KW-0333">Golgi apparatus</keyword>
<dbReference type="Gene3D" id="3.40.50.261">
    <property type="entry name" value="Succinyl-CoA synthetase domains"/>
    <property type="match status" value="1"/>
</dbReference>
<dbReference type="GO" id="GO:0006104">
    <property type="term" value="P:succinyl-CoA metabolic process"/>
    <property type="evidence" value="ECO:0007669"/>
    <property type="project" value="TreeGrafter"/>
</dbReference>
<dbReference type="CDD" id="cd21445">
    <property type="entry name" value="SNARE_NTD_AtSYP61-like"/>
    <property type="match status" value="1"/>
</dbReference>
<gene>
    <name evidence="13" type="ORF">GOBAR_AA10977</name>
</gene>
<evidence type="ECO:0000256" key="4">
    <source>
        <dbReference type="ARBA" id="ARBA00022692"/>
    </source>
</evidence>
<dbReference type="Pfam" id="PF00549">
    <property type="entry name" value="Ligase_CoA"/>
    <property type="match status" value="1"/>
</dbReference>
<dbReference type="GO" id="GO:0006099">
    <property type="term" value="P:tricarboxylic acid cycle"/>
    <property type="evidence" value="ECO:0007669"/>
    <property type="project" value="TreeGrafter"/>
</dbReference>
<proteinExistence type="inferred from homology"/>
<dbReference type="GO" id="GO:0005794">
    <property type="term" value="C:Golgi apparatus"/>
    <property type="evidence" value="ECO:0007669"/>
    <property type="project" value="UniProtKB-SubCell"/>
</dbReference>
<dbReference type="GO" id="GO:0004775">
    <property type="term" value="F:succinate-CoA ligase (ADP-forming) activity"/>
    <property type="evidence" value="ECO:0007669"/>
    <property type="project" value="TreeGrafter"/>
</dbReference>
<dbReference type="PANTHER" id="PTHR11815">
    <property type="entry name" value="SUCCINYL-COA SYNTHETASE BETA CHAIN"/>
    <property type="match status" value="1"/>
</dbReference>
<dbReference type="GO" id="GO:0000166">
    <property type="term" value="F:nucleotide binding"/>
    <property type="evidence" value="ECO:0007669"/>
    <property type="project" value="UniProtKB-KW"/>
</dbReference>
<dbReference type="InterPro" id="IPR005811">
    <property type="entry name" value="SUCC_ACL_C"/>
</dbReference>
<dbReference type="InterPro" id="IPR016102">
    <property type="entry name" value="Succinyl-CoA_synth-like"/>
</dbReference>
<keyword evidence="4 11" id="KW-0812">Transmembrane</keyword>
<evidence type="ECO:0000259" key="12">
    <source>
        <dbReference type="PROSITE" id="PS50192"/>
    </source>
</evidence>
<dbReference type="AlphaFoldDB" id="A0A2P5Y248"/>
<dbReference type="FunFam" id="1.20.5.110:FF:000034">
    <property type="entry name" value="syntaxin-61 isoform X1"/>
    <property type="match status" value="1"/>
</dbReference>
<keyword evidence="5" id="KW-0547">Nucleotide-binding</keyword>
<dbReference type="Proteomes" id="UP000239757">
    <property type="component" value="Unassembled WGS sequence"/>
</dbReference>
<dbReference type="PANTHER" id="PTHR11815:SF10">
    <property type="entry name" value="SUCCINATE--COA LIGASE [GDP-FORMING] SUBUNIT BETA, MITOCHONDRIAL"/>
    <property type="match status" value="1"/>
</dbReference>
<dbReference type="SUPFAM" id="SSF56112">
    <property type="entry name" value="Protein kinase-like (PK-like)"/>
    <property type="match status" value="1"/>
</dbReference>
<keyword evidence="3" id="KW-0813">Transport</keyword>
<dbReference type="PROSITE" id="PS50192">
    <property type="entry name" value="T_SNARE"/>
    <property type="match status" value="1"/>
</dbReference>
<evidence type="ECO:0000256" key="9">
    <source>
        <dbReference type="ARBA" id="ARBA00023136"/>
    </source>
</evidence>
<dbReference type="EMBL" id="KZ663833">
    <property type="protein sequence ID" value="PPS09674.1"/>
    <property type="molecule type" value="Genomic_DNA"/>
</dbReference>
<dbReference type="FunFam" id="1.20.58.90:FF:000004">
    <property type="entry name" value="Syntaxin 10"/>
    <property type="match status" value="1"/>
</dbReference>
<evidence type="ECO:0000256" key="10">
    <source>
        <dbReference type="ARBA" id="ARBA00037801"/>
    </source>
</evidence>
<accession>A0A2P5Y248</accession>
<dbReference type="SMART" id="SM00397">
    <property type="entry name" value="t_SNARE"/>
    <property type="match status" value="1"/>
</dbReference>
<keyword evidence="7 11" id="KW-1133">Transmembrane helix</keyword>
<dbReference type="InterPro" id="IPR010989">
    <property type="entry name" value="SNARE"/>
</dbReference>
<dbReference type="OrthoDB" id="546861at2759"/>
<comment type="subcellular location">
    <subcellularLocation>
        <location evidence="10">Golgi apparatus</location>
        <location evidence="10">trans-Golgi network membrane</location>
        <topology evidence="10">Single-pass type IV membrane protein</topology>
    </subcellularLocation>
</comment>
<comment type="similarity">
    <text evidence="1">Belongs to the syntaxin family.</text>
</comment>
<dbReference type="GO" id="GO:0048193">
    <property type="term" value="P:Golgi vesicle transport"/>
    <property type="evidence" value="ECO:0007669"/>
    <property type="project" value="InterPro"/>
</dbReference>
<feature type="domain" description="T-SNARE coiled-coil homology" evidence="12">
    <location>
        <begin position="341"/>
        <end position="403"/>
    </location>
</feature>
<organism evidence="13 14">
    <name type="scientific">Gossypium barbadense</name>
    <name type="common">Sea Island cotton</name>
    <name type="synonym">Hibiscus barbadensis</name>
    <dbReference type="NCBI Taxonomy" id="3634"/>
    <lineage>
        <taxon>Eukaryota</taxon>
        <taxon>Viridiplantae</taxon>
        <taxon>Streptophyta</taxon>
        <taxon>Embryophyta</taxon>
        <taxon>Tracheophyta</taxon>
        <taxon>Spermatophyta</taxon>
        <taxon>Magnoliopsida</taxon>
        <taxon>eudicotyledons</taxon>
        <taxon>Gunneridae</taxon>
        <taxon>Pentapetalae</taxon>
        <taxon>rosids</taxon>
        <taxon>malvids</taxon>
        <taxon>Malvales</taxon>
        <taxon>Malvaceae</taxon>
        <taxon>Malvoideae</taxon>
        <taxon>Gossypium</taxon>
    </lineage>
</organism>
<dbReference type="Gene3D" id="1.20.58.90">
    <property type="match status" value="1"/>
</dbReference>
<evidence type="ECO:0000256" key="11">
    <source>
        <dbReference type="SAM" id="Phobius"/>
    </source>
</evidence>
<feature type="transmembrane region" description="Helical" evidence="11">
    <location>
        <begin position="413"/>
        <end position="432"/>
    </location>
</feature>
<dbReference type="CDD" id="cd15841">
    <property type="entry name" value="SNARE_Qc"/>
    <property type="match status" value="1"/>
</dbReference>
<dbReference type="InterPro" id="IPR015260">
    <property type="entry name" value="Syntaxin-6/10/61_N"/>
</dbReference>
<evidence type="ECO:0000256" key="6">
    <source>
        <dbReference type="ARBA" id="ARBA00022927"/>
    </source>
</evidence>
<protein>
    <recommendedName>
        <fullName evidence="12">t-SNARE coiled-coil homology domain-containing protein</fullName>
    </recommendedName>
</protein>
<evidence type="ECO:0000313" key="14">
    <source>
        <dbReference type="Proteomes" id="UP000239757"/>
    </source>
</evidence>
<evidence type="ECO:0000256" key="2">
    <source>
        <dbReference type="ARBA" id="ARBA00011412"/>
    </source>
</evidence>
<name>A0A2P5Y248_GOSBA</name>
<dbReference type="GO" id="GO:0016020">
    <property type="term" value="C:membrane"/>
    <property type="evidence" value="ECO:0007669"/>
    <property type="project" value="InterPro"/>
</dbReference>
<sequence length="433" mass="49241">MLPPMRKLKKHKRKGRIYWMNERGYTEVATCKEMKMEMEALGKEWAEYEANAKVVEAFKILTSDDKVKAILVNIFGGIMKCDVIASGIVNAAKQVTVLWSDFSVYIGDQVLCVTLAFYLTVALKVPVVVRLERTNVDQGKRILKESGMTLITAEDLDDAAKKAAQFLCQASKGRLKEDEARKYFQHLINAVDYFHNRGVYHRDLKIGGRVTSKMSKARDPFYIVKEEIQESLDNVLGVSFLLVQIDKLQSSFHQWERILPDTGEQVHLTKELLANCEIIEWQVDELNKTIDVAAIDPSWYGIDNRELESRRRWTITARTQVGDVKKSVVARKENVFGCLLISGSRQQDEELDELSASVERIGGVGLTIHEELLAQEKIIDDLGTEMDSTTNRLDFVQKKVAIVMKNASAKGQIMMILFLLVLFIILFILIFLT</sequence>
<dbReference type="Gene3D" id="1.20.5.110">
    <property type="match status" value="1"/>
</dbReference>
<evidence type="ECO:0000256" key="1">
    <source>
        <dbReference type="ARBA" id="ARBA00009063"/>
    </source>
</evidence>
<evidence type="ECO:0000256" key="5">
    <source>
        <dbReference type="ARBA" id="ARBA00022741"/>
    </source>
</evidence>